<dbReference type="EMBL" id="BMAW01012560">
    <property type="protein sequence ID" value="GFT29316.1"/>
    <property type="molecule type" value="Genomic_DNA"/>
</dbReference>
<dbReference type="Proteomes" id="UP000887013">
    <property type="component" value="Unassembled WGS sequence"/>
</dbReference>
<dbReference type="AlphaFoldDB" id="A0A8X6NQJ5"/>
<reference evidence="1" key="1">
    <citation type="submission" date="2020-08" db="EMBL/GenBank/DDBJ databases">
        <title>Multicomponent nature underlies the extraordinary mechanical properties of spider dragline silk.</title>
        <authorList>
            <person name="Kono N."/>
            <person name="Nakamura H."/>
            <person name="Mori M."/>
            <person name="Yoshida Y."/>
            <person name="Ohtoshi R."/>
            <person name="Malay A.D."/>
            <person name="Moran D.A.P."/>
            <person name="Tomita M."/>
            <person name="Numata K."/>
            <person name="Arakawa K."/>
        </authorList>
    </citation>
    <scope>NUCLEOTIDE SEQUENCE</scope>
</reference>
<evidence type="ECO:0000313" key="1">
    <source>
        <dbReference type="EMBL" id="GFT29316.1"/>
    </source>
</evidence>
<name>A0A8X6NQJ5_NEPPI</name>
<comment type="caution">
    <text evidence="1">The sequence shown here is derived from an EMBL/GenBank/DDBJ whole genome shotgun (WGS) entry which is preliminary data.</text>
</comment>
<gene>
    <name evidence="1" type="ORF">NPIL_469071</name>
</gene>
<proteinExistence type="predicted"/>
<organism evidence="1 2">
    <name type="scientific">Nephila pilipes</name>
    <name type="common">Giant wood spider</name>
    <name type="synonym">Nephila maculata</name>
    <dbReference type="NCBI Taxonomy" id="299642"/>
    <lineage>
        <taxon>Eukaryota</taxon>
        <taxon>Metazoa</taxon>
        <taxon>Ecdysozoa</taxon>
        <taxon>Arthropoda</taxon>
        <taxon>Chelicerata</taxon>
        <taxon>Arachnida</taxon>
        <taxon>Araneae</taxon>
        <taxon>Araneomorphae</taxon>
        <taxon>Entelegynae</taxon>
        <taxon>Araneoidea</taxon>
        <taxon>Nephilidae</taxon>
        <taxon>Nephila</taxon>
    </lineage>
</organism>
<protein>
    <submittedName>
        <fullName evidence="1">Uncharacterized protein</fullName>
    </submittedName>
</protein>
<evidence type="ECO:0000313" key="2">
    <source>
        <dbReference type="Proteomes" id="UP000887013"/>
    </source>
</evidence>
<sequence>MLSNVLNFREIRNDESSTPSITQYVVCQRSPLKQTKTIGTDHIKIGRLRSLDRIIHYSKPLSSQTGGLDFQDHAIILIDTVQRHYSNSSCGH</sequence>
<accession>A0A8X6NQJ5</accession>
<keyword evidence="2" id="KW-1185">Reference proteome</keyword>